<gene>
    <name evidence="1" type="ORF">HMPREF0080_02009</name>
</gene>
<protein>
    <submittedName>
        <fullName evidence="1">Uncharacterized protein</fullName>
    </submittedName>
</protein>
<evidence type="ECO:0000313" key="1">
    <source>
        <dbReference type="EMBL" id="EHM37828.1"/>
    </source>
</evidence>
<evidence type="ECO:0000313" key="2">
    <source>
        <dbReference type="Proteomes" id="UP000005481"/>
    </source>
</evidence>
<organism evidence="1 2">
    <name type="scientific">Anaeroglobus geminatus F0357</name>
    <dbReference type="NCBI Taxonomy" id="861450"/>
    <lineage>
        <taxon>Bacteria</taxon>
        <taxon>Bacillati</taxon>
        <taxon>Bacillota</taxon>
        <taxon>Negativicutes</taxon>
        <taxon>Veillonellales</taxon>
        <taxon>Veillonellaceae</taxon>
        <taxon>Anaeroglobus</taxon>
    </lineage>
</organism>
<proteinExistence type="predicted"/>
<dbReference type="HOGENOM" id="CLU_2930998_0_0_9"/>
<name>G9YK03_9FIRM</name>
<comment type="caution">
    <text evidence="1">The sequence shown here is derived from an EMBL/GenBank/DDBJ whole genome shotgun (WGS) entry which is preliminary data.</text>
</comment>
<sequence length="60" mass="7065">MPDNKTPAVQENKQLKGYMVNCKSSFCRVRSRDERAASPYVHLLFHYLRLIYLCRSLFGL</sequence>
<dbReference type="AlphaFoldDB" id="G9YK03"/>
<reference evidence="1 2" key="1">
    <citation type="submission" date="2011-08" db="EMBL/GenBank/DDBJ databases">
        <authorList>
            <person name="Weinstock G."/>
            <person name="Sodergren E."/>
            <person name="Clifton S."/>
            <person name="Fulton L."/>
            <person name="Fulton B."/>
            <person name="Courtney L."/>
            <person name="Fronick C."/>
            <person name="Harrison M."/>
            <person name="Strong C."/>
            <person name="Farmer C."/>
            <person name="Delahaunty K."/>
            <person name="Markovic C."/>
            <person name="Hall O."/>
            <person name="Minx P."/>
            <person name="Tomlinson C."/>
            <person name="Mitreva M."/>
            <person name="Hou S."/>
            <person name="Chen J."/>
            <person name="Wollam A."/>
            <person name="Pepin K.H."/>
            <person name="Johnson M."/>
            <person name="Bhonagiri V."/>
            <person name="Zhang X."/>
            <person name="Suruliraj S."/>
            <person name="Warren W."/>
            <person name="Chinwalla A."/>
            <person name="Mardis E.R."/>
            <person name="Wilson R.K."/>
        </authorList>
    </citation>
    <scope>NUCLEOTIDE SEQUENCE [LARGE SCALE GENOMIC DNA]</scope>
    <source>
        <strain evidence="1 2">F0357</strain>
    </source>
</reference>
<keyword evidence="2" id="KW-1185">Reference proteome</keyword>
<dbReference type="EMBL" id="AGCJ01000091">
    <property type="protein sequence ID" value="EHM37828.1"/>
    <property type="molecule type" value="Genomic_DNA"/>
</dbReference>
<dbReference type="Proteomes" id="UP000005481">
    <property type="component" value="Unassembled WGS sequence"/>
</dbReference>
<accession>G9YK03</accession>